<dbReference type="Proteomes" id="UP000886501">
    <property type="component" value="Unassembled WGS sequence"/>
</dbReference>
<evidence type="ECO:0000313" key="2">
    <source>
        <dbReference type="Proteomes" id="UP000886501"/>
    </source>
</evidence>
<evidence type="ECO:0000313" key="1">
    <source>
        <dbReference type="EMBL" id="KAF9652537.1"/>
    </source>
</evidence>
<organism evidence="1 2">
    <name type="scientific">Thelephora ganbajun</name>
    <name type="common">Ganba fungus</name>
    <dbReference type="NCBI Taxonomy" id="370292"/>
    <lineage>
        <taxon>Eukaryota</taxon>
        <taxon>Fungi</taxon>
        <taxon>Dikarya</taxon>
        <taxon>Basidiomycota</taxon>
        <taxon>Agaricomycotina</taxon>
        <taxon>Agaricomycetes</taxon>
        <taxon>Thelephorales</taxon>
        <taxon>Thelephoraceae</taxon>
        <taxon>Thelephora</taxon>
    </lineage>
</organism>
<name>A0ACB6ZSL8_THEGA</name>
<gene>
    <name evidence="1" type="ORF">BDM02DRAFT_3183570</name>
</gene>
<reference evidence="1" key="2">
    <citation type="journal article" date="2020" name="Nat. Commun.">
        <title>Large-scale genome sequencing of mycorrhizal fungi provides insights into the early evolution of symbiotic traits.</title>
        <authorList>
            <person name="Miyauchi S."/>
            <person name="Kiss E."/>
            <person name="Kuo A."/>
            <person name="Drula E."/>
            <person name="Kohler A."/>
            <person name="Sanchez-Garcia M."/>
            <person name="Morin E."/>
            <person name="Andreopoulos B."/>
            <person name="Barry K.W."/>
            <person name="Bonito G."/>
            <person name="Buee M."/>
            <person name="Carver A."/>
            <person name="Chen C."/>
            <person name="Cichocki N."/>
            <person name="Clum A."/>
            <person name="Culley D."/>
            <person name="Crous P.W."/>
            <person name="Fauchery L."/>
            <person name="Girlanda M."/>
            <person name="Hayes R.D."/>
            <person name="Keri Z."/>
            <person name="LaButti K."/>
            <person name="Lipzen A."/>
            <person name="Lombard V."/>
            <person name="Magnuson J."/>
            <person name="Maillard F."/>
            <person name="Murat C."/>
            <person name="Nolan M."/>
            <person name="Ohm R.A."/>
            <person name="Pangilinan J."/>
            <person name="Pereira M.F."/>
            <person name="Perotto S."/>
            <person name="Peter M."/>
            <person name="Pfister S."/>
            <person name="Riley R."/>
            <person name="Sitrit Y."/>
            <person name="Stielow J.B."/>
            <person name="Szollosi G."/>
            <person name="Zifcakova L."/>
            <person name="Stursova M."/>
            <person name="Spatafora J.W."/>
            <person name="Tedersoo L."/>
            <person name="Vaario L.M."/>
            <person name="Yamada A."/>
            <person name="Yan M."/>
            <person name="Wang P."/>
            <person name="Xu J."/>
            <person name="Bruns T."/>
            <person name="Baldrian P."/>
            <person name="Vilgalys R."/>
            <person name="Dunand C."/>
            <person name="Henrissat B."/>
            <person name="Grigoriev I.V."/>
            <person name="Hibbett D."/>
            <person name="Nagy L.G."/>
            <person name="Martin F.M."/>
        </authorList>
    </citation>
    <scope>NUCLEOTIDE SEQUENCE</scope>
    <source>
        <strain evidence="1">P2</strain>
    </source>
</reference>
<reference evidence="1" key="1">
    <citation type="submission" date="2019-10" db="EMBL/GenBank/DDBJ databases">
        <authorList>
            <consortium name="DOE Joint Genome Institute"/>
            <person name="Kuo A."/>
            <person name="Miyauchi S."/>
            <person name="Kiss E."/>
            <person name="Drula E."/>
            <person name="Kohler A."/>
            <person name="Sanchez-Garcia M."/>
            <person name="Andreopoulos B."/>
            <person name="Barry K.W."/>
            <person name="Bonito G."/>
            <person name="Buee M."/>
            <person name="Carver A."/>
            <person name="Chen C."/>
            <person name="Cichocki N."/>
            <person name="Clum A."/>
            <person name="Culley D."/>
            <person name="Crous P.W."/>
            <person name="Fauchery L."/>
            <person name="Girlanda M."/>
            <person name="Hayes R."/>
            <person name="Keri Z."/>
            <person name="Labutti K."/>
            <person name="Lipzen A."/>
            <person name="Lombard V."/>
            <person name="Magnuson J."/>
            <person name="Maillard F."/>
            <person name="Morin E."/>
            <person name="Murat C."/>
            <person name="Nolan M."/>
            <person name="Ohm R."/>
            <person name="Pangilinan J."/>
            <person name="Pereira M."/>
            <person name="Perotto S."/>
            <person name="Peter M."/>
            <person name="Riley R."/>
            <person name="Sitrit Y."/>
            <person name="Stielow B."/>
            <person name="Szollosi G."/>
            <person name="Zifcakova L."/>
            <person name="Stursova M."/>
            <person name="Spatafora J.W."/>
            <person name="Tedersoo L."/>
            <person name="Vaario L.-M."/>
            <person name="Yamada A."/>
            <person name="Yan M."/>
            <person name="Wang P."/>
            <person name="Xu J."/>
            <person name="Bruns T."/>
            <person name="Baldrian P."/>
            <person name="Vilgalys R."/>
            <person name="Henrissat B."/>
            <person name="Grigoriev I.V."/>
            <person name="Hibbett D."/>
            <person name="Nagy L.G."/>
            <person name="Martin F.M."/>
        </authorList>
    </citation>
    <scope>NUCLEOTIDE SEQUENCE</scope>
    <source>
        <strain evidence="1">P2</strain>
    </source>
</reference>
<comment type="caution">
    <text evidence="1">The sequence shown here is derived from an EMBL/GenBank/DDBJ whole genome shotgun (WGS) entry which is preliminary data.</text>
</comment>
<protein>
    <submittedName>
        <fullName evidence="1">WD40 repeat-like protein</fullName>
    </submittedName>
</protein>
<proteinExistence type="predicted"/>
<sequence length="597" mass="65887">MVHLTLQPTRSPTELARTMSDQDREDLAYILLQLLPRSRLAVLRDRINSLLEFDILGLLPDEVALHVLSYLPWQSLLCCSAVNRRWRALAEDPSLWKTLCRARGIEWKQPFRPLDLVTLLSSMTLESPIDTDDEGMGDEIYTSSSEPGYESRNSIDVAPIDSNSGSSVKYTPTLKQAVTGNNRHSAPSSLPTSSSFLPNYKLLHQTHTRLYMRFLCSSYRLSTLQARPGGRPHEQGAINLHTSTIYCLQLYTNPQTGVQTLFTGSKDKSIREWDLQTSQFIRVVHNIHLGSVLSLAAHRGLLCSAGSDSRVCLWDLVGNVPLFVIHDHTDSVLAVRFDEKRLVSCSKDETVRTYLFPNVVPHLILEGHRAAVNTVALAGGFLASASGDRSIRIWNADTGGLLRVFENHHSRGIASIDFCPPYILSGSSDKHIRLIDINTGKGWSTNKELDTVAPPNESSTPEADLELVTCVDEEYMSPSISGVCNTCGHGVVLGASAHGTIPGQAGMLRLKRYSNAHTGLVRSVCMNEEWVVSGSYDSTVKMWNRKTGAFIGDLTGGHAGRVFGIGFDCTKIVSVGEDQRICLWDFAHGIDTPFIKL</sequence>
<dbReference type="EMBL" id="MU117968">
    <property type="protein sequence ID" value="KAF9652537.1"/>
    <property type="molecule type" value="Genomic_DNA"/>
</dbReference>
<keyword evidence="2" id="KW-1185">Reference proteome</keyword>
<accession>A0ACB6ZSL8</accession>